<gene>
    <name evidence="2" type="ORF">PACLA_8A068147</name>
</gene>
<dbReference type="CDD" id="cd00027">
    <property type="entry name" value="BRCT"/>
    <property type="match status" value="1"/>
</dbReference>
<dbReference type="SUPFAM" id="SSF52113">
    <property type="entry name" value="BRCT domain"/>
    <property type="match status" value="1"/>
</dbReference>
<dbReference type="OrthoDB" id="10661906at2759"/>
<dbReference type="Pfam" id="PF00533">
    <property type="entry name" value="BRCT"/>
    <property type="match status" value="1"/>
</dbReference>
<reference evidence="2" key="1">
    <citation type="submission" date="2020-04" db="EMBL/GenBank/DDBJ databases">
        <authorList>
            <person name="Alioto T."/>
            <person name="Alioto T."/>
            <person name="Gomez Garrido J."/>
        </authorList>
    </citation>
    <scope>NUCLEOTIDE SEQUENCE</scope>
    <source>
        <strain evidence="2">A484AB</strain>
    </source>
</reference>
<dbReference type="InterPro" id="IPR001357">
    <property type="entry name" value="BRCT_dom"/>
</dbReference>
<evidence type="ECO:0000313" key="3">
    <source>
        <dbReference type="Proteomes" id="UP001152795"/>
    </source>
</evidence>
<organism evidence="2 3">
    <name type="scientific">Paramuricea clavata</name>
    <name type="common">Red gorgonian</name>
    <name type="synonym">Violescent sea-whip</name>
    <dbReference type="NCBI Taxonomy" id="317549"/>
    <lineage>
        <taxon>Eukaryota</taxon>
        <taxon>Metazoa</taxon>
        <taxon>Cnidaria</taxon>
        <taxon>Anthozoa</taxon>
        <taxon>Octocorallia</taxon>
        <taxon>Malacalcyonacea</taxon>
        <taxon>Plexauridae</taxon>
        <taxon>Paramuricea</taxon>
    </lineage>
</organism>
<keyword evidence="3" id="KW-1185">Reference proteome</keyword>
<evidence type="ECO:0000259" key="1">
    <source>
        <dbReference type="Pfam" id="PF00533"/>
    </source>
</evidence>
<accession>A0A6S7H5K0</accession>
<dbReference type="EMBL" id="CACRXK020001924">
    <property type="protein sequence ID" value="CAB3991830.1"/>
    <property type="molecule type" value="Genomic_DNA"/>
</dbReference>
<protein>
    <recommendedName>
        <fullName evidence="1">BRCT domain-containing protein</fullName>
    </recommendedName>
</protein>
<evidence type="ECO:0000313" key="2">
    <source>
        <dbReference type="EMBL" id="CAB3991830.1"/>
    </source>
</evidence>
<feature type="domain" description="BRCT" evidence="1">
    <location>
        <begin position="141"/>
        <end position="199"/>
    </location>
</feature>
<name>A0A6S7H5K0_PARCT</name>
<dbReference type="AlphaFoldDB" id="A0A6S7H5K0"/>
<dbReference type="Proteomes" id="UP001152795">
    <property type="component" value="Unassembled WGS sequence"/>
</dbReference>
<dbReference type="InterPro" id="IPR036420">
    <property type="entry name" value="BRCT_dom_sf"/>
</dbReference>
<proteinExistence type="predicted"/>
<sequence length="275" mass="30881">MDVNTSDLLDPDDSLSPLNDSLATSDLFKFNEENTSYTVEYVDASSSCRTSDLNDEIGSSPFSSSPFSIVKTSTPKGCQSFQALTWTTSEGQEDNSHSDDDLGCWPMECTSSEDEQEDDNSQVMPLPLDNGSSAMMDRLQQTPLEGTIFFLNLPGKDKNAITNIERIVCRKGALISDFLHKKVTHIIIESVDRNKPEKTTGIRKFYSPSIRSKLILQNSLKQAGEMRNSLNCLEQAKKFGIKIVYLSELLNPNFDWCKDVNMKTKYVRTWIDALQ</sequence>
<comment type="caution">
    <text evidence="2">The sequence shown here is derived from an EMBL/GenBank/DDBJ whole genome shotgun (WGS) entry which is preliminary data.</text>
</comment>